<dbReference type="InterPro" id="IPR005320">
    <property type="entry name" value="Peptidase_S51"/>
</dbReference>
<evidence type="ECO:0000256" key="6">
    <source>
        <dbReference type="ARBA" id="ARBA00022670"/>
    </source>
</evidence>
<dbReference type="AlphaFoldDB" id="A0A2S0REK4"/>
<dbReference type="GO" id="GO:0008236">
    <property type="term" value="F:serine-type peptidase activity"/>
    <property type="evidence" value="ECO:0007669"/>
    <property type="project" value="UniProtKB-KW"/>
</dbReference>
<proteinExistence type="inferred from homology"/>
<evidence type="ECO:0000256" key="4">
    <source>
        <dbReference type="ARBA" id="ARBA00013115"/>
    </source>
</evidence>
<dbReference type="Gene3D" id="3.40.50.880">
    <property type="match status" value="1"/>
</dbReference>
<accession>A0A2S0REK4</accession>
<evidence type="ECO:0000256" key="9">
    <source>
        <dbReference type="PIRSR" id="PIRSR032067-1"/>
    </source>
</evidence>
<dbReference type="InterPro" id="IPR029062">
    <property type="entry name" value="Class_I_gatase-like"/>
</dbReference>
<dbReference type="RefSeq" id="WP_108370688.1">
    <property type="nucleotide sequence ID" value="NZ_CP028811.1"/>
</dbReference>
<protein>
    <recommendedName>
        <fullName evidence="5">Cyanophycinase</fullName>
        <ecNumber evidence="4">3.4.15.6</ecNumber>
    </recommendedName>
</protein>
<dbReference type="GO" id="GO:0008241">
    <property type="term" value="F:peptidyl-dipeptidase activity"/>
    <property type="evidence" value="ECO:0007669"/>
    <property type="project" value="UniProtKB-EC"/>
</dbReference>
<gene>
    <name evidence="10" type="ORF">HYN48_08455</name>
</gene>
<comment type="catalytic activity">
    <reaction evidence="1">
        <text>[L-4-(L-arginin-2-N-yl)aspartate](n) + H2O = [L-4-(L-arginin-2-N-yl)aspartate](n-1) + L-4-(L-arginin-2-N-yl)aspartate</text>
        <dbReference type="Rhea" id="RHEA:12845"/>
        <dbReference type="Rhea" id="RHEA-COMP:13728"/>
        <dbReference type="Rhea" id="RHEA-COMP:13734"/>
        <dbReference type="ChEBI" id="CHEBI:15377"/>
        <dbReference type="ChEBI" id="CHEBI:137986"/>
        <dbReference type="ChEBI" id="CHEBI:137991"/>
        <dbReference type="EC" id="3.4.15.6"/>
    </reaction>
</comment>
<feature type="active site" description="Charge relay system" evidence="9">
    <location>
        <position position="190"/>
    </location>
</feature>
<name>A0A2S0REK4_9FLAO</name>
<evidence type="ECO:0000256" key="2">
    <source>
        <dbReference type="ARBA" id="ARBA00002039"/>
    </source>
</evidence>
<dbReference type="InterPro" id="IPR011811">
    <property type="entry name" value="Peptidase_S51_cyanophycinase"/>
</dbReference>
<dbReference type="Proteomes" id="UP000244193">
    <property type="component" value="Chromosome"/>
</dbReference>
<evidence type="ECO:0000313" key="10">
    <source>
        <dbReference type="EMBL" id="AWA30106.1"/>
    </source>
</evidence>
<dbReference type="PANTHER" id="PTHR36175">
    <property type="entry name" value="CYANOPHYCINASE"/>
    <property type="match status" value="1"/>
</dbReference>
<organism evidence="10 11">
    <name type="scientific">Flavobacterium magnum</name>
    <dbReference type="NCBI Taxonomy" id="2162713"/>
    <lineage>
        <taxon>Bacteria</taxon>
        <taxon>Pseudomonadati</taxon>
        <taxon>Bacteroidota</taxon>
        <taxon>Flavobacteriia</taxon>
        <taxon>Flavobacteriales</taxon>
        <taxon>Flavobacteriaceae</taxon>
        <taxon>Flavobacterium</taxon>
    </lineage>
</organism>
<dbReference type="KEGG" id="fmg:HYN48_08455"/>
<dbReference type="PANTHER" id="PTHR36175:SF1">
    <property type="entry name" value="CYANOPHYCINASE"/>
    <property type="match status" value="1"/>
</dbReference>
<dbReference type="SUPFAM" id="SSF52317">
    <property type="entry name" value="Class I glutamine amidotransferase-like"/>
    <property type="match status" value="1"/>
</dbReference>
<feature type="active site" description="Charge relay system" evidence="9">
    <location>
        <position position="217"/>
    </location>
</feature>
<evidence type="ECO:0000256" key="8">
    <source>
        <dbReference type="ARBA" id="ARBA00022825"/>
    </source>
</evidence>
<keyword evidence="6" id="KW-0645">Protease</keyword>
<evidence type="ECO:0000256" key="3">
    <source>
        <dbReference type="ARBA" id="ARBA00006534"/>
    </source>
</evidence>
<keyword evidence="7" id="KW-0378">Hydrolase</keyword>
<sequence>MKIRGKLIIIGGAVDKGSFTETDLDRNAANNLNFFETGILKRILNESKHKSDSRIEVITTASKIPKEIGPEYVKALHYLGAKNVDVLDLDKREMAMQPEYLERLRNADVVMFTGGDQLRLTSILGGTPFHDLLLEKYYNEDFIYAGTSAGAAAASNNMIYQGSSSEALLKGEVKITSGLGLIDGVIIDTHFVQRGRIGRLFQAVVGNPKVLGIGLGEDTGLLIKNNTEMEAIGSGLVILVDGREIKDTNLTQVELGQPISISHLVTHVMSKYDTFDLKTHKMHIQSSQYAEKLQFLSDD</sequence>
<dbReference type="Pfam" id="PF03575">
    <property type="entry name" value="Peptidase_S51"/>
    <property type="match status" value="1"/>
</dbReference>
<evidence type="ECO:0000256" key="7">
    <source>
        <dbReference type="ARBA" id="ARBA00022801"/>
    </source>
</evidence>
<dbReference type="EMBL" id="CP028811">
    <property type="protein sequence ID" value="AWA30106.1"/>
    <property type="molecule type" value="Genomic_DNA"/>
</dbReference>
<keyword evidence="8" id="KW-0720">Serine protease</keyword>
<comment type="function">
    <text evidence="2">Exopeptidase that catalyzes the hydrolytic cleavage of multi-L-arginyl-poly-L-aspartic acid (cyanophycin; a water-insoluble reserve polymer) into aspartate-arginine dipeptides.</text>
</comment>
<comment type="similarity">
    <text evidence="3">Belongs to the peptidase S51 family.</text>
</comment>
<feature type="active site" description="Charge relay system" evidence="9">
    <location>
        <position position="148"/>
    </location>
</feature>
<reference evidence="10 11" key="1">
    <citation type="submission" date="2018-04" db="EMBL/GenBank/DDBJ databases">
        <title>Genome sequencing of Flavobacterium sp. HYN0048.</title>
        <authorList>
            <person name="Yi H."/>
            <person name="Baek C."/>
        </authorList>
    </citation>
    <scope>NUCLEOTIDE SEQUENCE [LARGE SCALE GENOMIC DNA]</scope>
    <source>
        <strain evidence="10 11">HYN0048</strain>
    </source>
</reference>
<dbReference type="OrthoDB" id="9799980at2"/>
<keyword evidence="11" id="KW-1185">Reference proteome</keyword>
<dbReference type="NCBIfam" id="TIGR02069">
    <property type="entry name" value="cyanophycinase"/>
    <property type="match status" value="1"/>
</dbReference>
<dbReference type="EC" id="3.4.15.6" evidence="4"/>
<dbReference type="CDD" id="cd03145">
    <property type="entry name" value="GAT1_cyanophycinase"/>
    <property type="match status" value="1"/>
</dbReference>
<evidence type="ECO:0000313" key="11">
    <source>
        <dbReference type="Proteomes" id="UP000244193"/>
    </source>
</evidence>
<dbReference type="PIRSF" id="PIRSF032067">
    <property type="entry name" value="Cyanophycinase"/>
    <property type="match status" value="1"/>
</dbReference>
<evidence type="ECO:0000256" key="5">
    <source>
        <dbReference type="ARBA" id="ARBA00015719"/>
    </source>
</evidence>
<evidence type="ECO:0000256" key="1">
    <source>
        <dbReference type="ARBA" id="ARBA00001092"/>
    </source>
</evidence>
<dbReference type="GO" id="GO:0006508">
    <property type="term" value="P:proteolysis"/>
    <property type="evidence" value="ECO:0007669"/>
    <property type="project" value="UniProtKB-KW"/>
</dbReference>